<evidence type="ECO:0000313" key="1">
    <source>
        <dbReference type="EMBL" id="CAH0560556.1"/>
    </source>
</evidence>
<sequence length="150" mass="18068">MGNVKYKLYCSWHIDRAWQKNLNKIPNLETRNSVYKTLKTLQQTMYLEENMFYENLNSFITSLQEDPDTANFGHYFISTYFKNCQQWAYCFRKGCGINTNMFLESMHKTVKYFYLNGKTVKCLDKGLHALLNYIRDKVYMILRKNKFNLK</sequence>
<protein>
    <submittedName>
        <fullName evidence="1">Uncharacterized protein</fullName>
    </submittedName>
</protein>
<evidence type="ECO:0000313" key="2">
    <source>
        <dbReference type="Proteomes" id="UP001154078"/>
    </source>
</evidence>
<dbReference type="AlphaFoldDB" id="A0A9P0BET0"/>
<name>A0A9P0BET0_BRAAE</name>
<accession>A0A9P0BET0</accession>
<gene>
    <name evidence="1" type="ORF">MELIAE_LOCUS10291</name>
</gene>
<keyword evidence="2" id="KW-1185">Reference proteome</keyword>
<dbReference type="EMBL" id="OV121138">
    <property type="protein sequence ID" value="CAH0560556.1"/>
    <property type="molecule type" value="Genomic_DNA"/>
</dbReference>
<dbReference type="Proteomes" id="UP001154078">
    <property type="component" value="Chromosome 7"/>
</dbReference>
<proteinExistence type="predicted"/>
<dbReference type="OrthoDB" id="6777076at2759"/>
<reference evidence="1" key="1">
    <citation type="submission" date="2021-12" db="EMBL/GenBank/DDBJ databases">
        <authorList>
            <person name="King R."/>
        </authorList>
    </citation>
    <scope>NUCLEOTIDE SEQUENCE</scope>
</reference>
<organism evidence="1 2">
    <name type="scientific">Brassicogethes aeneus</name>
    <name type="common">Rape pollen beetle</name>
    <name type="synonym">Meligethes aeneus</name>
    <dbReference type="NCBI Taxonomy" id="1431903"/>
    <lineage>
        <taxon>Eukaryota</taxon>
        <taxon>Metazoa</taxon>
        <taxon>Ecdysozoa</taxon>
        <taxon>Arthropoda</taxon>
        <taxon>Hexapoda</taxon>
        <taxon>Insecta</taxon>
        <taxon>Pterygota</taxon>
        <taxon>Neoptera</taxon>
        <taxon>Endopterygota</taxon>
        <taxon>Coleoptera</taxon>
        <taxon>Polyphaga</taxon>
        <taxon>Cucujiformia</taxon>
        <taxon>Nitidulidae</taxon>
        <taxon>Meligethinae</taxon>
        <taxon>Brassicogethes</taxon>
    </lineage>
</organism>